<feature type="domain" description="DUF4140" evidence="3">
    <location>
        <begin position="22"/>
        <end position="119"/>
    </location>
</feature>
<evidence type="ECO:0000259" key="2">
    <source>
        <dbReference type="Pfam" id="PF13598"/>
    </source>
</evidence>
<dbReference type="PANTHER" id="PTHR31005:SF8">
    <property type="entry name" value="DUF4139 DOMAIN-CONTAINING PROTEIN"/>
    <property type="match status" value="1"/>
</dbReference>
<proteinExistence type="evidence at transcript level"/>
<name>F1KZK4_ASCSU</name>
<feature type="domain" description="DUF4139" evidence="2">
    <location>
        <begin position="220"/>
        <end position="569"/>
    </location>
</feature>
<dbReference type="Pfam" id="PF13598">
    <property type="entry name" value="DUF4139"/>
    <property type="match status" value="1"/>
</dbReference>
<feature type="coiled-coil region" evidence="1">
    <location>
        <begin position="172"/>
        <end position="199"/>
    </location>
</feature>
<evidence type="ECO:0000256" key="1">
    <source>
        <dbReference type="SAM" id="Coils"/>
    </source>
</evidence>
<protein>
    <submittedName>
        <fullName evidence="4">Protein F37C4.5</fullName>
    </submittedName>
</protein>
<dbReference type="AlphaFoldDB" id="F1KZK4"/>
<dbReference type="EMBL" id="JI168611">
    <property type="protein sequence ID" value="ADY43308.1"/>
    <property type="molecule type" value="mRNA"/>
</dbReference>
<keyword evidence="1" id="KW-0175">Coiled coil</keyword>
<dbReference type="PANTHER" id="PTHR31005">
    <property type="entry name" value="DUF4139 DOMAIN-CONTAINING PROTEIN"/>
    <property type="match status" value="1"/>
</dbReference>
<evidence type="ECO:0000313" key="4">
    <source>
        <dbReference type="EMBL" id="ADY43308.1"/>
    </source>
</evidence>
<reference evidence="4" key="1">
    <citation type="journal article" date="2011" name="Genome Res.">
        <title>Deep small RNA sequencing from the nematode Ascaris reveals conservation, functional diversification, and novel developmental profiles.</title>
        <authorList>
            <person name="Wang J."/>
            <person name="Czech B."/>
            <person name="Crunk A."/>
            <person name="Wallace A."/>
            <person name="Mitreva M."/>
            <person name="Hannon G.J."/>
            <person name="Davis R.E."/>
        </authorList>
    </citation>
    <scope>NUCLEOTIDE SEQUENCE</scope>
</reference>
<dbReference type="InterPro" id="IPR025554">
    <property type="entry name" value="DUF4140"/>
</dbReference>
<sequence>MRMSQAKKVHHFAVHDIAIKSVTVFNDRAEVTRSLNVQLVPGLNEVLIEKVTREADPESVRVDGRGAAVIHDVQFQCKPSLPEEGYSPKVKVLEEERKKLRSEKGAVKDREEMLRRRVEGLDKILMETGASVVRHPTDGRSVPFTLNDESLQNLAKFFSFYEDNSVGVRQKLRETSDELQTLDEKLRKIDDEIGNAKDNENYIRHISVLLESAKGGEVVLDVSYQVRGAKWSPSYDIRIDSKPDQGSNMKLTYYGMIVQHTGEDWIDAPLVLSTAQPSLGGSIPELGTQIVKLYKPPPQVPVPQPGPRLMGLGGYNQPASVTAMGLEDVGFGSLTELPLSYAETTPMQITAGDTNVSTAFVIARPATIPSDSSEHKVTVTSMEMKPTTIHETIPAKNTNVFLTASVLNSSQFILLPGQANVYLNNSFIAKSNIKAVSPNERFFTSLGVDAAVKVEYKPAHKFSEQVGLLSKYSSTVHEQRIVIKNTKNEKVLITVKEHVPKSTDEKIKIKLISPVLDQKMASSVDSMKKGELPTPGAQLNSAHNLEWTVALEPNSETELLVKWSVEHPNGETVEYVEQF</sequence>
<dbReference type="NCBIfam" id="TIGR02231">
    <property type="entry name" value="mucoidy inhibitor MuiA family protein"/>
    <property type="match status" value="1"/>
</dbReference>
<dbReference type="InterPro" id="IPR037291">
    <property type="entry name" value="DUF4139"/>
</dbReference>
<dbReference type="InterPro" id="IPR011935">
    <property type="entry name" value="CHP02231"/>
</dbReference>
<dbReference type="Pfam" id="PF13600">
    <property type="entry name" value="DUF4140"/>
    <property type="match status" value="1"/>
</dbReference>
<accession>F1KZK4</accession>
<organism evidence="4">
    <name type="scientific">Ascaris suum</name>
    <name type="common">Pig roundworm</name>
    <name type="synonym">Ascaris lumbricoides</name>
    <dbReference type="NCBI Taxonomy" id="6253"/>
    <lineage>
        <taxon>Eukaryota</taxon>
        <taxon>Metazoa</taxon>
        <taxon>Ecdysozoa</taxon>
        <taxon>Nematoda</taxon>
        <taxon>Chromadorea</taxon>
        <taxon>Rhabditida</taxon>
        <taxon>Spirurina</taxon>
        <taxon>Ascaridomorpha</taxon>
        <taxon>Ascaridoidea</taxon>
        <taxon>Ascarididae</taxon>
        <taxon>Ascaris</taxon>
    </lineage>
</organism>
<evidence type="ECO:0000259" key="3">
    <source>
        <dbReference type="Pfam" id="PF13600"/>
    </source>
</evidence>